<reference evidence="1" key="1">
    <citation type="journal article" date="2014" name="Int. J. Syst. Evol. Microbiol.">
        <title>Complete genome sequence of Corynebacterium casei LMG S-19264T (=DSM 44701T), isolated from a smear-ripened cheese.</title>
        <authorList>
            <consortium name="US DOE Joint Genome Institute (JGI-PGF)"/>
            <person name="Walter F."/>
            <person name="Albersmeier A."/>
            <person name="Kalinowski J."/>
            <person name="Ruckert C."/>
        </authorList>
    </citation>
    <scope>NUCLEOTIDE SEQUENCE</scope>
    <source>
        <strain evidence="1">CGMCC 4.5737</strain>
    </source>
</reference>
<dbReference type="Proteomes" id="UP000637578">
    <property type="component" value="Unassembled WGS sequence"/>
</dbReference>
<name>A0A8J3FYY0_9PSEU</name>
<organism evidence="1 2">
    <name type="scientific">Longimycelium tulufanense</name>
    <dbReference type="NCBI Taxonomy" id="907463"/>
    <lineage>
        <taxon>Bacteria</taxon>
        <taxon>Bacillati</taxon>
        <taxon>Actinomycetota</taxon>
        <taxon>Actinomycetes</taxon>
        <taxon>Pseudonocardiales</taxon>
        <taxon>Pseudonocardiaceae</taxon>
        <taxon>Longimycelium</taxon>
    </lineage>
</organism>
<evidence type="ECO:0000313" key="2">
    <source>
        <dbReference type="Proteomes" id="UP000637578"/>
    </source>
</evidence>
<accession>A0A8J3FYY0</accession>
<dbReference type="EMBL" id="BMMK01000035">
    <property type="protein sequence ID" value="GGM75754.1"/>
    <property type="molecule type" value="Genomic_DNA"/>
</dbReference>
<reference evidence="1" key="2">
    <citation type="submission" date="2020-09" db="EMBL/GenBank/DDBJ databases">
        <authorList>
            <person name="Sun Q."/>
            <person name="Zhou Y."/>
        </authorList>
    </citation>
    <scope>NUCLEOTIDE SEQUENCE</scope>
    <source>
        <strain evidence="1">CGMCC 4.5737</strain>
    </source>
</reference>
<comment type="caution">
    <text evidence="1">The sequence shown here is derived from an EMBL/GenBank/DDBJ whole genome shotgun (WGS) entry which is preliminary data.</text>
</comment>
<proteinExistence type="predicted"/>
<keyword evidence="2" id="KW-1185">Reference proteome</keyword>
<dbReference type="RefSeq" id="WP_189061152.1">
    <property type="nucleotide sequence ID" value="NZ_BMMK01000035.1"/>
</dbReference>
<sequence length="180" mass="19662">MITGPVTVELPHPTFRRGRTQLTLTPGVVDDDAREMFRLGYCHLLACALHEAAGWSFVVIDQRQLDGSWEWCHVGVTLNGLFLDITGVASASHPAEKLIAPEMVETGGPFRLRVIETVAELCTRVFGLPVGTPDDWWRGELSAAGTEVVCRFAEHLLSSPDVRLRMGGPRCVSPVRGEAA</sequence>
<gene>
    <name evidence="1" type="ORF">GCM10012275_53080</name>
</gene>
<evidence type="ECO:0000313" key="1">
    <source>
        <dbReference type="EMBL" id="GGM75754.1"/>
    </source>
</evidence>
<dbReference type="AlphaFoldDB" id="A0A8J3FYY0"/>
<protein>
    <submittedName>
        <fullName evidence="1">Uncharacterized protein</fullName>
    </submittedName>
</protein>